<dbReference type="EMBL" id="BGZK01000246">
    <property type="protein sequence ID" value="GBP31421.1"/>
    <property type="molecule type" value="Genomic_DNA"/>
</dbReference>
<dbReference type="OrthoDB" id="167578at2759"/>
<sequence>MYFDDFEHRFPSWTITSMSYNVGTCVAVRYTISKRGKPIVEIDGYRFCEKFRSGYKTRWCCSTHNYRGCRALLHTIGTDIIRMRNEHNHYPVCAVLERKINIYR</sequence>
<evidence type="ECO:0000313" key="5">
    <source>
        <dbReference type="EMBL" id="GBP31421.1"/>
    </source>
</evidence>
<keyword evidence="1" id="KW-0479">Metal-binding</keyword>
<protein>
    <recommendedName>
        <fullName evidence="4">FLYWCH-type domain-containing protein</fullName>
    </recommendedName>
</protein>
<evidence type="ECO:0000259" key="4">
    <source>
        <dbReference type="Pfam" id="PF04500"/>
    </source>
</evidence>
<evidence type="ECO:0000256" key="2">
    <source>
        <dbReference type="ARBA" id="ARBA00022771"/>
    </source>
</evidence>
<organism evidence="5 6">
    <name type="scientific">Eumeta variegata</name>
    <name type="common">Bagworm moth</name>
    <name type="synonym">Eumeta japonica</name>
    <dbReference type="NCBI Taxonomy" id="151549"/>
    <lineage>
        <taxon>Eukaryota</taxon>
        <taxon>Metazoa</taxon>
        <taxon>Ecdysozoa</taxon>
        <taxon>Arthropoda</taxon>
        <taxon>Hexapoda</taxon>
        <taxon>Insecta</taxon>
        <taxon>Pterygota</taxon>
        <taxon>Neoptera</taxon>
        <taxon>Endopterygota</taxon>
        <taxon>Lepidoptera</taxon>
        <taxon>Glossata</taxon>
        <taxon>Ditrysia</taxon>
        <taxon>Tineoidea</taxon>
        <taxon>Psychidae</taxon>
        <taxon>Oiketicinae</taxon>
        <taxon>Eumeta</taxon>
    </lineage>
</organism>
<accession>A0A4C1UY50</accession>
<gene>
    <name evidence="5" type="ORF">EVAR_17910_1</name>
</gene>
<proteinExistence type="predicted"/>
<keyword evidence="6" id="KW-1185">Reference proteome</keyword>
<reference evidence="5 6" key="1">
    <citation type="journal article" date="2019" name="Commun. Biol.">
        <title>The bagworm genome reveals a unique fibroin gene that provides high tensile strength.</title>
        <authorList>
            <person name="Kono N."/>
            <person name="Nakamura H."/>
            <person name="Ohtoshi R."/>
            <person name="Tomita M."/>
            <person name="Numata K."/>
            <person name="Arakawa K."/>
        </authorList>
    </citation>
    <scope>NUCLEOTIDE SEQUENCE [LARGE SCALE GENOMIC DNA]</scope>
</reference>
<dbReference type="Pfam" id="PF04500">
    <property type="entry name" value="FLYWCH"/>
    <property type="match status" value="1"/>
</dbReference>
<evidence type="ECO:0000313" key="6">
    <source>
        <dbReference type="Proteomes" id="UP000299102"/>
    </source>
</evidence>
<name>A0A4C1UY50_EUMVA</name>
<feature type="domain" description="FLYWCH-type" evidence="4">
    <location>
        <begin position="30"/>
        <end position="89"/>
    </location>
</feature>
<dbReference type="Gene3D" id="2.20.25.240">
    <property type="match status" value="1"/>
</dbReference>
<evidence type="ECO:0000256" key="3">
    <source>
        <dbReference type="ARBA" id="ARBA00022833"/>
    </source>
</evidence>
<comment type="caution">
    <text evidence="5">The sequence shown here is derived from an EMBL/GenBank/DDBJ whole genome shotgun (WGS) entry which is preliminary data.</text>
</comment>
<dbReference type="AlphaFoldDB" id="A0A4C1UY50"/>
<dbReference type="GO" id="GO:0008270">
    <property type="term" value="F:zinc ion binding"/>
    <property type="evidence" value="ECO:0007669"/>
    <property type="project" value="UniProtKB-KW"/>
</dbReference>
<dbReference type="InterPro" id="IPR007588">
    <property type="entry name" value="Znf_FLYWCH"/>
</dbReference>
<evidence type="ECO:0000256" key="1">
    <source>
        <dbReference type="ARBA" id="ARBA00022723"/>
    </source>
</evidence>
<dbReference type="Proteomes" id="UP000299102">
    <property type="component" value="Unassembled WGS sequence"/>
</dbReference>
<keyword evidence="2" id="KW-0863">Zinc-finger</keyword>
<keyword evidence="3" id="KW-0862">Zinc</keyword>